<dbReference type="EMBL" id="VSSQ01144913">
    <property type="protein sequence ID" value="MPN64273.1"/>
    <property type="molecule type" value="Genomic_DNA"/>
</dbReference>
<sequence length="135" mass="15379">MERHRLRGHEESGHAHIRKSYDPQYVVHGEVVVRLDGGILPNPQSTHVHHGAESGCKYPGKGIPLVEECRQKHQKHGIGHKVRRLRFHYGPCQYADEYAHGQHREGVRDDPLGLVLLPSPVLAHQDGPRHDKREN</sequence>
<organism evidence="1">
    <name type="scientific">bioreactor metagenome</name>
    <dbReference type="NCBI Taxonomy" id="1076179"/>
    <lineage>
        <taxon>unclassified sequences</taxon>
        <taxon>metagenomes</taxon>
        <taxon>ecological metagenomes</taxon>
    </lineage>
</organism>
<evidence type="ECO:0000313" key="1">
    <source>
        <dbReference type="EMBL" id="MPN64273.1"/>
    </source>
</evidence>
<dbReference type="AlphaFoldDB" id="A0A645JZ01"/>
<accession>A0A645JZ01</accession>
<gene>
    <name evidence="1" type="ORF">SDC9_212044</name>
</gene>
<reference evidence="1" key="1">
    <citation type="submission" date="2019-08" db="EMBL/GenBank/DDBJ databases">
        <authorList>
            <person name="Kucharzyk K."/>
            <person name="Murdoch R.W."/>
            <person name="Higgins S."/>
            <person name="Loffler F."/>
        </authorList>
    </citation>
    <scope>NUCLEOTIDE SEQUENCE</scope>
</reference>
<comment type="caution">
    <text evidence="1">The sequence shown here is derived from an EMBL/GenBank/DDBJ whole genome shotgun (WGS) entry which is preliminary data.</text>
</comment>
<proteinExistence type="predicted"/>
<name>A0A645JZ01_9ZZZZ</name>
<protein>
    <submittedName>
        <fullName evidence="1">Uncharacterized protein</fullName>
    </submittedName>
</protein>